<dbReference type="Pfam" id="PF09860">
    <property type="entry name" value="DUF2087"/>
    <property type="match status" value="1"/>
</dbReference>
<protein>
    <submittedName>
        <fullName evidence="2">DUF2087 domain-containing protein</fullName>
    </submittedName>
</protein>
<organism evidence="2 3">
    <name type="scientific">Micromonospora solifontis</name>
    <dbReference type="NCBI Taxonomy" id="2487138"/>
    <lineage>
        <taxon>Bacteria</taxon>
        <taxon>Bacillati</taxon>
        <taxon>Actinomycetota</taxon>
        <taxon>Actinomycetes</taxon>
        <taxon>Micromonosporales</taxon>
        <taxon>Micromonosporaceae</taxon>
        <taxon>Micromonospora</taxon>
    </lineage>
</organism>
<evidence type="ECO:0000313" key="2">
    <source>
        <dbReference type="EMBL" id="RNM00709.1"/>
    </source>
</evidence>
<evidence type="ECO:0000313" key="3">
    <source>
        <dbReference type="Proteomes" id="UP000280698"/>
    </source>
</evidence>
<gene>
    <name evidence="2" type="ORF">EFE23_04680</name>
</gene>
<sequence length="185" mass="20510">MAARRAGWQAAGHEFQALAGALADDRRRAVFAAIVLGAGDVAAVAARTGLSARDVVTSVRRLVDAEIVADHGTTLRVDGERLREFARTAEPAAPSPAADPREKVLRTFLRDGRLTRLPAQRGRRRVLLEHITERSFEAGVRYPERAVDEALRAWCAGGEADHVTLRRYLVDDLLLTREHNVYWRP</sequence>
<keyword evidence="3" id="KW-1185">Reference proteome</keyword>
<dbReference type="EMBL" id="RJLN01000008">
    <property type="protein sequence ID" value="RNM00709.1"/>
    <property type="molecule type" value="Genomic_DNA"/>
</dbReference>
<reference evidence="2 3" key="1">
    <citation type="submission" date="2018-11" db="EMBL/GenBank/DDBJ databases">
        <title>Micromonospora sp. PPF5-17, a new actinomycetes isolated from a hot spring soil.</title>
        <authorList>
            <person name="Thawai C."/>
        </authorList>
    </citation>
    <scope>NUCLEOTIDE SEQUENCE [LARGE SCALE GENOMIC DNA]</scope>
    <source>
        <strain evidence="2 3">PPF5-17</strain>
    </source>
</reference>
<accession>A0ABX9WMX2</accession>
<feature type="domain" description="DUF2087" evidence="1">
    <location>
        <begin position="113"/>
        <end position="184"/>
    </location>
</feature>
<dbReference type="InterPro" id="IPR018656">
    <property type="entry name" value="DUF2087"/>
</dbReference>
<name>A0ABX9WMX2_9ACTN</name>
<proteinExistence type="predicted"/>
<dbReference type="Proteomes" id="UP000280698">
    <property type="component" value="Unassembled WGS sequence"/>
</dbReference>
<comment type="caution">
    <text evidence="2">The sequence shown here is derived from an EMBL/GenBank/DDBJ whole genome shotgun (WGS) entry which is preliminary data.</text>
</comment>
<evidence type="ECO:0000259" key="1">
    <source>
        <dbReference type="Pfam" id="PF09860"/>
    </source>
</evidence>